<organism evidence="2 3">
    <name type="scientific">Rohdeia mirabilis</name>
    <dbReference type="NCBI Taxonomy" id="2528008"/>
    <lineage>
        <taxon>Bacteria</taxon>
        <taxon>Pseudomonadati</taxon>
        <taxon>Planctomycetota</taxon>
        <taxon>Planctomycetia</taxon>
        <taxon>Planctomycetia incertae sedis</taxon>
        <taxon>Rohdeia</taxon>
    </lineage>
</organism>
<name>A0A518CW48_9BACT</name>
<reference evidence="2 3" key="1">
    <citation type="submission" date="2019-02" db="EMBL/GenBank/DDBJ databases">
        <title>Deep-cultivation of Planctomycetes and their phenomic and genomic characterization uncovers novel biology.</title>
        <authorList>
            <person name="Wiegand S."/>
            <person name="Jogler M."/>
            <person name="Boedeker C."/>
            <person name="Pinto D."/>
            <person name="Vollmers J."/>
            <person name="Rivas-Marin E."/>
            <person name="Kohn T."/>
            <person name="Peeters S.H."/>
            <person name="Heuer A."/>
            <person name="Rast P."/>
            <person name="Oberbeckmann S."/>
            <person name="Bunk B."/>
            <person name="Jeske O."/>
            <person name="Meyerdierks A."/>
            <person name="Storesund J.E."/>
            <person name="Kallscheuer N."/>
            <person name="Luecker S."/>
            <person name="Lage O.M."/>
            <person name="Pohl T."/>
            <person name="Merkel B.J."/>
            <person name="Hornburger P."/>
            <person name="Mueller R.-W."/>
            <person name="Bruemmer F."/>
            <person name="Labrenz M."/>
            <person name="Spormann A.M."/>
            <person name="Op den Camp H."/>
            <person name="Overmann J."/>
            <person name="Amann R."/>
            <person name="Jetten M.S.M."/>
            <person name="Mascher T."/>
            <person name="Medema M.H."/>
            <person name="Devos D.P."/>
            <person name="Kaster A.-K."/>
            <person name="Ovreas L."/>
            <person name="Rohde M."/>
            <person name="Galperin M.Y."/>
            <person name="Jogler C."/>
        </authorList>
    </citation>
    <scope>NUCLEOTIDE SEQUENCE [LARGE SCALE GENOMIC DNA]</scope>
    <source>
        <strain evidence="2 3">Pla163</strain>
    </source>
</reference>
<evidence type="ECO:0000313" key="2">
    <source>
        <dbReference type="EMBL" id="QDU83424.1"/>
    </source>
</evidence>
<dbReference type="Pfam" id="PF13620">
    <property type="entry name" value="CarboxypepD_reg"/>
    <property type="match status" value="1"/>
</dbReference>
<dbReference type="Proteomes" id="UP000319342">
    <property type="component" value="Chromosome"/>
</dbReference>
<evidence type="ECO:0000256" key="1">
    <source>
        <dbReference type="SAM" id="MobiDB-lite"/>
    </source>
</evidence>
<dbReference type="SUPFAM" id="SSF49452">
    <property type="entry name" value="Starch-binding domain-like"/>
    <property type="match status" value="2"/>
</dbReference>
<protein>
    <submittedName>
        <fullName evidence="2">Alpha-2-macroglobulin MG1 domain protein</fullName>
    </submittedName>
</protein>
<dbReference type="InterPro" id="IPR013784">
    <property type="entry name" value="Carb-bd-like_fold"/>
</dbReference>
<dbReference type="GO" id="GO:0030246">
    <property type="term" value="F:carbohydrate binding"/>
    <property type="evidence" value="ECO:0007669"/>
    <property type="project" value="InterPro"/>
</dbReference>
<dbReference type="EMBL" id="CP036290">
    <property type="protein sequence ID" value="QDU83424.1"/>
    <property type="molecule type" value="Genomic_DNA"/>
</dbReference>
<dbReference type="RefSeq" id="WP_145183084.1">
    <property type="nucleotide sequence ID" value="NZ_CP036290.1"/>
</dbReference>
<proteinExistence type="predicted"/>
<dbReference type="AlphaFoldDB" id="A0A518CW48"/>
<feature type="region of interest" description="Disordered" evidence="1">
    <location>
        <begin position="700"/>
        <end position="729"/>
    </location>
</feature>
<keyword evidence="3" id="KW-1185">Reference proteome</keyword>
<dbReference type="InterPro" id="IPR008969">
    <property type="entry name" value="CarboxyPept-like_regulatory"/>
</dbReference>
<accession>A0A518CW48</accession>
<dbReference type="SUPFAM" id="SSF49464">
    <property type="entry name" value="Carboxypeptidase regulatory domain-like"/>
    <property type="match status" value="2"/>
</dbReference>
<dbReference type="Gene3D" id="2.60.40.1120">
    <property type="entry name" value="Carboxypeptidase-like, regulatory domain"/>
    <property type="match status" value="1"/>
</dbReference>
<evidence type="ECO:0000313" key="3">
    <source>
        <dbReference type="Proteomes" id="UP000319342"/>
    </source>
</evidence>
<gene>
    <name evidence="2" type="ORF">Pla163_05230</name>
</gene>
<feature type="compositionally biased region" description="Low complexity" evidence="1">
    <location>
        <begin position="715"/>
        <end position="725"/>
    </location>
</feature>
<sequence>MNARILLVGLILLLAGALALILLPDGTARVGVTDTEARSENGGLSVLGDVDLASNDRAPDIEVAEEAERAAARRAVDASPTRAKGELEIPTGPVMKGRVVDQRGRGVPNAEVEMRVPLRDQGLIGLLVEDALTRQETTTDGLGYFELIGLPGKGVEFDVGADGYAKLEAFGMDLPTDFTSPIPDLTVAAGVILHGTVVDLGGSALEGAELYVVDPDRPDFGMRMLTNPEPDAVSDAEGRFELPRVKVGKWAVEVRAFERPQRTFRGETLDTGRVLHGLWFEIPPGGSIAGSVKGLDPDRYPEFKVEATPTEGRPFFGGRALERPRGELDSEGRFEIRGLDREVEYEVKIAPADSGLMAFAGMTWTRSETVTIKPLDVEVELQYKPGAELRFQVVDATDTTPIELFTARFGQQANVRTMTTPNGEVRTEHRDGRGAFTDLYESDAVFWSDGEWRLEIDAPGYEAFTRADIKIRDGVDIDLGEIALMPTGRINVVVKDASDGDPINSAIVRLTKLNEDEGEESTSWRGMEMLAAPQKKTKTGSDGRASLDGFGSEPAELVISRTRYADFVQRVVLGAEDLDLEVLLSEEGQITAIALDVNNNELGGVRIEHKAPGDDEVRTRLKASDRGRARFKGLVPGEHQFRIEPRNGEAETAWQTAMVGPGTRADVVLLGPARGRVVGRVTEGGQPLANANVSIGRADGNDEQRWQRSGRRGGRMVSGSSTTTGADGRFTVDDLEYGEYVVRVAHDERAMEETKSVTLDRAEVGVDVALSICGIEGVVVDTSGDPILGAEVVAVAQDGERTEDPWGSWGNFDDPSVVQLEAVGSAPGRRTNATGAFKLRGLQSGAPIKLVVTHPNALRAETEVFVLAPDELRTGMRIVVEPAGSIGLSVKGANTGFYQITATKADGSAVQQAYLWRGNGGSLDALEPGDWKLELKKGTRGDVEPVVLQVREVEVLPGQRLEVEFVDA</sequence>
<dbReference type="OrthoDB" id="222215at2"/>